<dbReference type="AlphaFoldDB" id="A0AAV7UN72"/>
<evidence type="ECO:0000313" key="1">
    <source>
        <dbReference type="EMBL" id="KAJ1189765.1"/>
    </source>
</evidence>
<dbReference type="Proteomes" id="UP001066276">
    <property type="component" value="Chromosome 3_1"/>
</dbReference>
<reference evidence="1" key="1">
    <citation type="journal article" date="2022" name="bioRxiv">
        <title>Sequencing and chromosome-scale assembly of the giantPleurodeles waltlgenome.</title>
        <authorList>
            <person name="Brown T."/>
            <person name="Elewa A."/>
            <person name="Iarovenko S."/>
            <person name="Subramanian E."/>
            <person name="Araus A.J."/>
            <person name="Petzold A."/>
            <person name="Susuki M."/>
            <person name="Suzuki K.-i.T."/>
            <person name="Hayashi T."/>
            <person name="Toyoda A."/>
            <person name="Oliveira C."/>
            <person name="Osipova E."/>
            <person name="Leigh N.D."/>
            <person name="Simon A."/>
            <person name="Yun M.H."/>
        </authorList>
    </citation>
    <scope>NUCLEOTIDE SEQUENCE</scope>
    <source>
        <strain evidence="1">20211129_DDA</strain>
        <tissue evidence="1">Liver</tissue>
    </source>
</reference>
<sequence>MLRGYRRYAGYIGGSSELLEDAGWETSGCLAKELLKLRNDIAQEIALSEIKRAIQKMPSQKFVVETAFQ</sequence>
<evidence type="ECO:0000313" key="2">
    <source>
        <dbReference type="Proteomes" id="UP001066276"/>
    </source>
</evidence>
<proteinExistence type="predicted"/>
<dbReference type="EMBL" id="JANPWB010000005">
    <property type="protein sequence ID" value="KAJ1189765.1"/>
    <property type="molecule type" value="Genomic_DNA"/>
</dbReference>
<accession>A0AAV7UN72</accession>
<gene>
    <name evidence="1" type="ORF">NDU88_006507</name>
</gene>
<organism evidence="1 2">
    <name type="scientific">Pleurodeles waltl</name>
    <name type="common">Iberian ribbed newt</name>
    <dbReference type="NCBI Taxonomy" id="8319"/>
    <lineage>
        <taxon>Eukaryota</taxon>
        <taxon>Metazoa</taxon>
        <taxon>Chordata</taxon>
        <taxon>Craniata</taxon>
        <taxon>Vertebrata</taxon>
        <taxon>Euteleostomi</taxon>
        <taxon>Amphibia</taxon>
        <taxon>Batrachia</taxon>
        <taxon>Caudata</taxon>
        <taxon>Salamandroidea</taxon>
        <taxon>Salamandridae</taxon>
        <taxon>Pleurodelinae</taxon>
        <taxon>Pleurodeles</taxon>
    </lineage>
</organism>
<protein>
    <submittedName>
        <fullName evidence="1">Uncharacterized protein</fullName>
    </submittedName>
</protein>
<name>A0AAV7UN72_PLEWA</name>
<keyword evidence="2" id="KW-1185">Reference proteome</keyword>
<comment type="caution">
    <text evidence="1">The sequence shown here is derived from an EMBL/GenBank/DDBJ whole genome shotgun (WGS) entry which is preliminary data.</text>
</comment>